<comment type="caution">
    <text evidence="1">The sequence shown here is derived from an EMBL/GenBank/DDBJ whole genome shotgun (WGS) entry which is preliminary data.</text>
</comment>
<name>A0ACB9MBH9_9MYRT</name>
<dbReference type="Proteomes" id="UP001057402">
    <property type="component" value="Chromosome 10"/>
</dbReference>
<reference evidence="2" key="1">
    <citation type="journal article" date="2023" name="Front. Plant Sci.">
        <title>Chromosomal-level genome assembly of Melastoma candidum provides insights into trichome evolution.</title>
        <authorList>
            <person name="Zhong Y."/>
            <person name="Wu W."/>
            <person name="Sun C."/>
            <person name="Zou P."/>
            <person name="Liu Y."/>
            <person name="Dai S."/>
            <person name="Zhou R."/>
        </authorList>
    </citation>
    <scope>NUCLEOTIDE SEQUENCE [LARGE SCALE GENOMIC DNA]</scope>
</reference>
<gene>
    <name evidence="1" type="ORF">MLD38_034928</name>
</gene>
<evidence type="ECO:0000313" key="1">
    <source>
        <dbReference type="EMBL" id="KAI4321562.1"/>
    </source>
</evidence>
<proteinExistence type="predicted"/>
<dbReference type="EMBL" id="CM042889">
    <property type="protein sequence ID" value="KAI4321562.1"/>
    <property type="molecule type" value="Genomic_DNA"/>
</dbReference>
<keyword evidence="2" id="KW-1185">Reference proteome</keyword>
<organism evidence="1 2">
    <name type="scientific">Melastoma candidum</name>
    <dbReference type="NCBI Taxonomy" id="119954"/>
    <lineage>
        <taxon>Eukaryota</taxon>
        <taxon>Viridiplantae</taxon>
        <taxon>Streptophyta</taxon>
        <taxon>Embryophyta</taxon>
        <taxon>Tracheophyta</taxon>
        <taxon>Spermatophyta</taxon>
        <taxon>Magnoliopsida</taxon>
        <taxon>eudicotyledons</taxon>
        <taxon>Gunneridae</taxon>
        <taxon>Pentapetalae</taxon>
        <taxon>rosids</taxon>
        <taxon>malvids</taxon>
        <taxon>Myrtales</taxon>
        <taxon>Melastomataceae</taxon>
        <taxon>Melastomatoideae</taxon>
        <taxon>Melastomateae</taxon>
        <taxon>Melastoma</taxon>
    </lineage>
</organism>
<protein>
    <submittedName>
        <fullName evidence="1">Uncharacterized protein</fullName>
    </submittedName>
</protein>
<sequence length="339" mass="38310">MRRFVGAAVADWTWDARRWARQSRGDARKPRRRELESENMVRRLVTVDAGSEDSRRPVEVVAVAEERLYRGRQAWVTPGTAAGKEKGDMSEYRQGRHHPLWPLLLSEALKELDRDDEKLEASAANTGDGLCYRRQGGPILLLIFLTFVRDGWGTMAMKMAARRASPPFEDVGKSQRRRWLPRSSKASSGCLGLQDANWSDGVRRDFVEVMGLSWSGSAASLGRLELRRDMGLELGSGQPPWGVQDEVVGEDRAGDGMDLELSVGEVRRIVLRIRLPCPFVDAGFVAAMEILMETGDRHRERRLKTGDDWSWHCRWIATAKRHQGSEKETVAAMIQELKL</sequence>
<evidence type="ECO:0000313" key="2">
    <source>
        <dbReference type="Proteomes" id="UP001057402"/>
    </source>
</evidence>
<accession>A0ACB9MBH9</accession>